<keyword evidence="3" id="KW-0479">Metal-binding</keyword>
<evidence type="ECO:0000256" key="2">
    <source>
        <dbReference type="ARBA" id="ARBA00008779"/>
    </source>
</evidence>
<accession>A0ABX1M1V6</accession>
<evidence type="ECO:0000256" key="5">
    <source>
        <dbReference type="ARBA" id="ARBA00022801"/>
    </source>
</evidence>
<evidence type="ECO:0000313" key="9">
    <source>
        <dbReference type="EMBL" id="NMF61019.1"/>
    </source>
</evidence>
<feature type="domain" description="Sulfatase N-terminal" evidence="8">
    <location>
        <begin position="34"/>
        <end position="368"/>
    </location>
</feature>
<dbReference type="SUPFAM" id="SSF53649">
    <property type="entry name" value="Alkaline phosphatase-like"/>
    <property type="match status" value="1"/>
</dbReference>
<organism evidence="9 10">
    <name type="scientific">Pseudanabaena yagii GIHE-NHR1</name>
    <dbReference type="NCBI Taxonomy" id="2722753"/>
    <lineage>
        <taxon>Bacteria</taxon>
        <taxon>Bacillati</taxon>
        <taxon>Cyanobacteriota</taxon>
        <taxon>Cyanophyceae</taxon>
        <taxon>Pseudanabaenales</taxon>
        <taxon>Pseudanabaenaceae</taxon>
        <taxon>Pseudanabaena</taxon>
        <taxon>Pseudanabaena yagii</taxon>
    </lineage>
</organism>
<sequence>MRLPIAIATALMTLFLMLCPPTYAEPDTQTEPKPNILLILTDNTGWGDWGVYGGGSLRGAPSPHIDRLAAEGTRLLNANTEAQCTPSRSAMLTGRHAIRSGTQSIPLGTPLYGLIPWETTLAESLSDVGYATGAFGKWHLGRSTGRWPTDQGFDEWYGIPNSTDESVWLTPETISRYSIAGDVNIADSNKPWIFESYKGKQPQPQKIYDLNERRLIDGELTQRAIAFMTRNHEAGKPFFAYVPYTAMHYPTLPHPDFAGKSGHGDYADMLVQTDHYVGQLLEAIAKLGIEKNTIVIFTADNGVEDSTVGDGQYSGWSGPWAGTYFTAMEGGLRVPFIIRWPDKIPAGKVTNEIVHEVDIFPTLASIVGAKVPSDRAIDGINMADFFLGKNPKSGREGFVVFVADDLRAVKWHDWKLHYAWQETKTSPIARYSTVAKLVDLTRDPHEARQVSEPYNTWIQYPMVQLVSDYKSSVQKYPNVPVGAPNSYTPKRANR</sequence>
<evidence type="ECO:0000256" key="1">
    <source>
        <dbReference type="ARBA" id="ARBA00001913"/>
    </source>
</evidence>
<protein>
    <submittedName>
        <fullName evidence="9">Arylsulfatase</fullName>
    </submittedName>
</protein>
<dbReference type="CDD" id="cd16142">
    <property type="entry name" value="ARS_like"/>
    <property type="match status" value="1"/>
</dbReference>
<dbReference type="Pfam" id="PF00884">
    <property type="entry name" value="Sulfatase"/>
    <property type="match status" value="1"/>
</dbReference>
<keyword evidence="4 7" id="KW-0732">Signal</keyword>
<dbReference type="RefSeq" id="WP_169365972.1">
    <property type="nucleotide sequence ID" value="NZ_JAAVJL010000005.1"/>
</dbReference>
<comment type="cofactor">
    <cofactor evidence="1">
        <name>Ca(2+)</name>
        <dbReference type="ChEBI" id="CHEBI:29108"/>
    </cofactor>
</comment>
<evidence type="ECO:0000259" key="8">
    <source>
        <dbReference type="Pfam" id="PF00884"/>
    </source>
</evidence>
<evidence type="ECO:0000256" key="3">
    <source>
        <dbReference type="ARBA" id="ARBA00022723"/>
    </source>
</evidence>
<reference evidence="9 10" key="1">
    <citation type="submission" date="2020-03" db="EMBL/GenBank/DDBJ databases">
        <title>Draft Genome Sequence of 2-Methylisoborneol Producing Pseudanabaena yagii Strain GIHE-NHR1 Isolated from North Han River in South Korea.</title>
        <authorList>
            <person name="Jeong J."/>
        </authorList>
    </citation>
    <scope>NUCLEOTIDE SEQUENCE [LARGE SCALE GENOMIC DNA]</scope>
    <source>
        <strain evidence="9 10">GIHE-NHR1</strain>
    </source>
</reference>
<comment type="caution">
    <text evidence="9">The sequence shown here is derived from an EMBL/GenBank/DDBJ whole genome shotgun (WGS) entry which is preliminary data.</text>
</comment>
<comment type="similarity">
    <text evidence="2">Belongs to the sulfatase family.</text>
</comment>
<keyword evidence="6" id="KW-0106">Calcium</keyword>
<feature type="signal peptide" evidence="7">
    <location>
        <begin position="1"/>
        <end position="24"/>
    </location>
</feature>
<gene>
    <name evidence="9" type="ORF">HC246_24065</name>
</gene>
<evidence type="ECO:0000256" key="6">
    <source>
        <dbReference type="ARBA" id="ARBA00022837"/>
    </source>
</evidence>
<evidence type="ECO:0000313" key="10">
    <source>
        <dbReference type="Proteomes" id="UP000738376"/>
    </source>
</evidence>
<keyword evidence="10" id="KW-1185">Reference proteome</keyword>
<dbReference type="EMBL" id="JAAVJL010000005">
    <property type="protein sequence ID" value="NMF61019.1"/>
    <property type="molecule type" value="Genomic_DNA"/>
</dbReference>
<dbReference type="Gene3D" id="3.30.1120.10">
    <property type="match status" value="1"/>
</dbReference>
<dbReference type="InterPro" id="IPR000917">
    <property type="entry name" value="Sulfatase_N"/>
</dbReference>
<dbReference type="Proteomes" id="UP000738376">
    <property type="component" value="Unassembled WGS sequence"/>
</dbReference>
<dbReference type="Gene3D" id="3.40.720.10">
    <property type="entry name" value="Alkaline Phosphatase, subunit A"/>
    <property type="match status" value="1"/>
</dbReference>
<keyword evidence="5" id="KW-0378">Hydrolase</keyword>
<feature type="chain" id="PRO_5045500374" evidence="7">
    <location>
        <begin position="25"/>
        <end position="494"/>
    </location>
</feature>
<dbReference type="InterPro" id="IPR017850">
    <property type="entry name" value="Alkaline_phosphatase_core_sf"/>
</dbReference>
<evidence type="ECO:0000256" key="7">
    <source>
        <dbReference type="SAM" id="SignalP"/>
    </source>
</evidence>
<dbReference type="PANTHER" id="PTHR42693:SF42">
    <property type="entry name" value="ARYLSULFATASE G"/>
    <property type="match status" value="1"/>
</dbReference>
<evidence type="ECO:0000256" key="4">
    <source>
        <dbReference type="ARBA" id="ARBA00022729"/>
    </source>
</evidence>
<proteinExistence type="inferred from homology"/>
<dbReference type="InterPro" id="IPR050738">
    <property type="entry name" value="Sulfatase"/>
</dbReference>
<dbReference type="PANTHER" id="PTHR42693">
    <property type="entry name" value="ARYLSULFATASE FAMILY MEMBER"/>
    <property type="match status" value="1"/>
</dbReference>
<name>A0ABX1M1V6_9CYAN</name>